<evidence type="ECO:0000256" key="1">
    <source>
        <dbReference type="SAM" id="MobiDB-lite"/>
    </source>
</evidence>
<accession>A0A448BXD7</accession>
<feature type="region of interest" description="Disordered" evidence="1">
    <location>
        <begin position="1"/>
        <end position="32"/>
    </location>
</feature>
<dbReference type="AlphaFoldDB" id="A0A448BXD7"/>
<proteinExistence type="predicted"/>
<reference evidence="2 3" key="1">
    <citation type="submission" date="2018-12" db="EMBL/GenBank/DDBJ databases">
        <authorList>
            <consortium name="Pathogen Informatics"/>
        </authorList>
    </citation>
    <scope>NUCLEOTIDE SEQUENCE [LARGE SCALE GENOMIC DNA]</scope>
    <source>
        <strain evidence="2 3">NCTC10783</strain>
    </source>
</reference>
<name>A0A448BXD7_PSEFL</name>
<evidence type="ECO:0000313" key="3">
    <source>
        <dbReference type="Proteomes" id="UP000278078"/>
    </source>
</evidence>
<feature type="compositionally biased region" description="Polar residues" evidence="1">
    <location>
        <begin position="16"/>
        <end position="25"/>
    </location>
</feature>
<feature type="region of interest" description="Disordered" evidence="1">
    <location>
        <begin position="106"/>
        <end position="125"/>
    </location>
</feature>
<sequence length="125" mass="14401">MHNVPTLSHGAPLTYNHGNQPTQQGIEPPQQQRHYQHYRDHDQRGLSCFLTTRPYDLANLDARFLSKTKEGLPLGRLQSQEGSDHRQNENTENAIQDWLSRKVLIAHNGNHNQNGNQEPFQEIKT</sequence>
<evidence type="ECO:0000313" key="2">
    <source>
        <dbReference type="EMBL" id="VEE50005.1"/>
    </source>
</evidence>
<protein>
    <submittedName>
        <fullName evidence="2">Uncharacterized protein</fullName>
    </submittedName>
</protein>
<dbReference type="EMBL" id="LR134300">
    <property type="protein sequence ID" value="VEE50005.1"/>
    <property type="molecule type" value="Genomic_DNA"/>
</dbReference>
<feature type="compositionally biased region" description="Low complexity" evidence="1">
    <location>
        <begin position="107"/>
        <end position="117"/>
    </location>
</feature>
<gene>
    <name evidence="2" type="ORF">NCTC10783_05966</name>
</gene>
<organism evidence="2 3">
    <name type="scientific">Pseudomonas fluorescens</name>
    <dbReference type="NCBI Taxonomy" id="294"/>
    <lineage>
        <taxon>Bacteria</taxon>
        <taxon>Pseudomonadati</taxon>
        <taxon>Pseudomonadota</taxon>
        <taxon>Gammaproteobacteria</taxon>
        <taxon>Pseudomonadales</taxon>
        <taxon>Pseudomonadaceae</taxon>
        <taxon>Pseudomonas</taxon>
    </lineage>
</organism>
<feature type="region of interest" description="Disordered" evidence="1">
    <location>
        <begin position="73"/>
        <end position="94"/>
    </location>
</feature>
<dbReference type="Proteomes" id="UP000278078">
    <property type="component" value="Chromosome"/>
</dbReference>